<dbReference type="Pfam" id="PF02698">
    <property type="entry name" value="DUF218"/>
    <property type="match status" value="1"/>
</dbReference>
<dbReference type="CDD" id="cd06259">
    <property type="entry name" value="YdcF-like"/>
    <property type="match status" value="1"/>
</dbReference>
<reference evidence="3 4" key="1">
    <citation type="submission" date="2017-06" db="EMBL/GenBank/DDBJ databases">
        <title>Genome sequencing of cyanobaciteial culture collection at National Institute for Environmental Studies (NIES).</title>
        <authorList>
            <person name="Hirose Y."/>
            <person name="Shimura Y."/>
            <person name="Fujisawa T."/>
            <person name="Nakamura Y."/>
            <person name="Kawachi M."/>
        </authorList>
    </citation>
    <scope>NUCLEOTIDE SEQUENCE [LARGE SCALE GENOMIC DNA]</scope>
    <source>
        <strain evidence="3 4">NIES-267</strain>
    </source>
</reference>
<evidence type="ECO:0000313" key="3">
    <source>
        <dbReference type="EMBL" id="BAY83502.1"/>
    </source>
</evidence>
<dbReference type="Gene3D" id="3.40.50.620">
    <property type="entry name" value="HUPs"/>
    <property type="match status" value="1"/>
</dbReference>
<accession>A0A1Z4LQH3</accession>
<dbReference type="PANTHER" id="PTHR30336:SF4">
    <property type="entry name" value="ENVELOPE BIOGENESIS FACTOR ELYC"/>
    <property type="match status" value="1"/>
</dbReference>
<gene>
    <name evidence="3" type="ORF">NIES267_29910</name>
</gene>
<dbReference type="PANTHER" id="PTHR30336">
    <property type="entry name" value="INNER MEMBRANE PROTEIN, PROBABLE PERMEASE"/>
    <property type="match status" value="1"/>
</dbReference>
<evidence type="ECO:0000313" key="4">
    <source>
        <dbReference type="Proteomes" id="UP000218418"/>
    </source>
</evidence>
<sequence length="263" mass="29182">MFLYLSKLLPLFLYPLGFACICCVLALFLIWKRPRIAASFIALALFVLLLSSNSWISRFLVSSLEWQNIPSVELPTAEAIVVLGGATRTAYEPRTDVDLTEAGDRVLYAAQLYRKQKAPVILVSGGRIDWSGGGTPESADIAKLLEFMGVESKDIIQDPDSLNTYQNAVNTKKILSKRDINRILLVTSAMHMPRSLAIFKHQGFEVTAAPTDFLVTKGELDAIGSTPKSAILNLLPDSRNLENFTIALKEYIGMIVYRLRGWV</sequence>
<dbReference type="EMBL" id="AP018227">
    <property type="protein sequence ID" value="BAY83502.1"/>
    <property type="molecule type" value="Genomic_DNA"/>
</dbReference>
<evidence type="ECO:0000259" key="2">
    <source>
        <dbReference type="Pfam" id="PF02698"/>
    </source>
</evidence>
<name>A0A1Z4LQH3_9CYAN</name>
<dbReference type="AlphaFoldDB" id="A0A1Z4LQH3"/>
<protein>
    <recommendedName>
        <fullName evidence="2">DUF218 domain-containing protein</fullName>
    </recommendedName>
</protein>
<dbReference type="InterPro" id="IPR003848">
    <property type="entry name" value="DUF218"/>
</dbReference>
<keyword evidence="4" id="KW-1185">Reference proteome</keyword>
<organism evidence="3 4">
    <name type="scientific">Calothrix parasitica NIES-267</name>
    <dbReference type="NCBI Taxonomy" id="1973488"/>
    <lineage>
        <taxon>Bacteria</taxon>
        <taxon>Bacillati</taxon>
        <taxon>Cyanobacteriota</taxon>
        <taxon>Cyanophyceae</taxon>
        <taxon>Nostocales</taxon>
        <taxon>Calotrichaceae</taxon>
        <taxon>Calothrix</taxon>
    </lineage>
</organism>
<dbReference type="OrthoDB" id="9782395at2"/>
<proteinExistence type="predicted"/>
<dbReference type="Proteomes" id="UP000218418">
    <property type="component" value="Chromosome"/>
</dbReference>
<dbReference type="PROSITE" id="PS51257">
    <property type="entry name" value="PROKAR_LIPOPROTEIN"/>
    <property type="match status" value="1"/>
</dbReference>
<evidence type="ECO:0000256" key="1">
    <source>
        <dbReference type="SAM" id="Phobius"/>
    </source>
</evidence>
<dbReference type="GO" id="GO:0000270">
    <property type="term" value="P:peptidoglycan metabolic process"/>
    <property type="evidence" value="ECO:0007669"/>
    <property type="project" value="TreeGrafter"/>
</dbReference>
<feature type="transmembrane region" description="Helical" evidence="1">
    <location>
        <begin position="12"/>
        <end position="31"/>
    </location>
</feature>
<keyword evidence="1" id="KW-0472">Membrane</keyword>
<dbReference type="GO" id="GO:0005886">
    <property type="term" value="C:plasma membrane"/>
    <property type="evidence" value="ECO:0007669"/>
    <property type="project" value="TreeGrafter"/>
</dbReference>
<dbReference type="InterPro" id="IPR014729">
    <property type="entry name" value="Rossmann-like_a/b/a_fold"/>
</dbReference>
<dbReference type="GO" id="GO:0043164">
    <property type="term" value="P:Gram-negative-bacterium-type cell wall biogenesis"/>
    <property type="evidence" value="ECO:0007669"/>
    <property type="project" value="TreeGrafter"/>
</dbReference>
<keyword evidence="1" id="KW-0812">Transmembrane</keyword>
<feature type="domain" description="DUF218" evidence="2">
    <location>
        <begin position="78"/>
        <end position="253"/>
    </location>
</feature>
<keyword evidence="1" id="KW-1133">Transmembrane helix</keyword>
<dbReference type="InterPro" id="IPR051599">
    <property type="entry name" value="Cell_Envelope_Assoc"/>
</dbReference>
<feature type="transmembrane region" description="Helical" evidence="1">
    <location>
        <begin position="38"/>
        <end position="56"/>
    </location>
</feature>